<evidence type="ECO:0000256" key="1">
    <source>
        <dbReference type="SAM" id="Phobius"/>
    </source>
</evidence>
<protein>
    <submittedName>
        <fullName evidence="2">Uncharacterized protein</fullName>
    </submittedName>
</protein>
<proteinExistence type="predicted"/>
<organism evidence="2 3">
    <name type="scientific">Canna indica</name>
    <name type="common">Indian-shot</name>
    <dbReference type="NCBI Taxonomy" id="4628"/>
    <lineage>
        <taxon>Eukaryota</taxon>
        <taxon>Viridiplantae</taxon>
        <taxon>Streptophyta</taxon>
        <taxon>Embryophyta</taxon>
        <taxon>Tracheophyta</taxon>
        <taxon>Spermatophyta</taxon>
        <taxon>Magnoliopsida</taxon>
        <taxon>Liliopsida</taxon>
        <taxon>Zingiberales</taxon>
        <taxon>Cannaceae</taxon>
        <taxon>Canna</taxon>
    </lineage>
</organism>
<keyword evidence="3" id="KW-1185">Reference proteome</keyword>
<feature type="transmembrane region" description="Helical" evidence="1">
    <location>
        <begin position="41"/>
        <end position="66"/>
    </location>
</feature>
<dbReference type="PANTHER" id="PTHR31371">
    <property type="entry name" value="BNAC09G50660D PROTEIN"/>
    <property type="match status" value="1"/>
</dbReference>
<dbReference type="Proteomes" id="UP001327560">
    <property type="component" value="Chromosome 3"/>
</dbReference>
<name>A0AAQ3Q937_9LILI</name>
<evidence type="ECO:0000313" key="2">
    <source>
        <dbReference type="EMBL" id="WOL00165.1"/>
    </source>
</evidence>
<keyword evidence="1" id="KW-0472">Membrane</keyword>
<dbReference type="AlphaFoldDB" id="A0AAQ3Q937"/>
<evidence type="ECO:0000313" key="3">
    <source>
        <dbReference type="Proteomes" id="UP001327560"/>
    </source>
</evidence>
<sequence length="106" mass="11713">MQKPGASLPAPSPVLLKLRSQRHKVQRLKEESLWNKSFDKAVDLMVCVVITVFSRVYTVFGIFVLGQPPPLDRNSMLRGSLDLVDVYSGPLESARMVTLGSVEGGR</sequence>
<dbReference type="PANTHER" id="PTHR31371:SF13">
    <property type="entry name" value="OS05G0457600 PROTEIN"/>
    <property type="match status" value="1"/>
</dbReference>
<keyword evidence="1" id="KW-0812">Transmembrane</keyword>
<keyword evidence="1" id="KW-1133">Transmembrane helix</keyword>
<reference evidence="2 3" key="1">
    <citation type="submission" date="2023-10" db="EMBL/GenBank/DDBJ databases">
        <title>Chromosome-scale genome assembly provides insights into flower coloration mechanisms of Canna indica.</title>
        <authorList>
            <person name="Li C."/>
        </authorList>
    </citation>
    <scope>NUCLEOTIDE SEQUENCE [LARGE SCALE GENOMIC DNA]</scope>
    <source>
        <tissue evidence="2">Flower</tissue>
    </source>
</reference>
<dbReference type="EMBL" id="CP136892">
    <property type="protein sequence ID" value="WOL00165.1"/>
    <property type="molecule type" value="Genomic_DNA"/>
</dbReference>
<gene>
    <name evidence="2" type="ORF">Cni_G08878</name>
</gene>
<accession>A0AAQ3Q937</accession>